<feature type="compositionally biased region" description="Polar residues" evidence="4">
    <location>
        <begin position="16"/>
        <end position="29"/>
    </location>
</feature>
<organism evidence="7 8">
    <name type="scientific">Blastocystis sp. subtype 1 (strain ATCC 50177 / NandII)</name>
    <dbReference type="NCBI Taxonomy" id="478820"/>
    <lineage>
        <taxon>Eukaryota</taxon>
        <taxon>Sar</taxon>
        <taxon>Stramenopiles</taxon>
        <taxon>Bigyra</taxon>
        <taxon>Opalozoa</taxon>
        <taxon>Opalinata</taxon>
        <taxon>Blastocystidae</taxon>
        <taxon>Blastocystis</taxon>
    </lineage>
</organism>
<comment type="caution">
    <text evidence="7">The sequence shown here is derived from an EMBL/GenBank/DDBJ whole genome shotgun (WGS) entry which is preliminary data.</text>
</comment>
<dbReference type="InterPro" id="IPR033467">
    <property type="entry name" value="Tesmin/TSO1-like_CXC"/>
</dbReference>
<dbReference type="InterPro" id="IPR005172">
    <property type="entry name" value="CRC"/>
</dbReference>
<dbReference type="CDD" id="cd10567">
    <property type="entry name" value="SWIB-MDM2_like"/>
    <property type="match status" value="1"/>
</dbReference>
<dbReference type="PROSITE" id="PS51634">
    <property type="entry name" value="CRC"/>
    <property type="match status" value="1"/>
</dbReference>
<feature type="domain" description="CRC" evidence="5">
    <location>
        <begin position="197"/>
        <end position="306"/>
    </location>
</feature>
<keyword evidence="3" id="KW-0539">Nucleus</keyword>
<dbReference type="PROSITE" id="PS51925">
    <property type="entry name" value="SWIB_MDM2"/>
    <property type="match status" value="2"/>
</dbReference>
<comment type="similarity">
    <text evidence="2">Belongs to the lin-54 family.</text>
</comment>
<evidence type="ECO:0000313" key="7">
    <source>
        <dbReference type="EMBL" id="OAO15449.1"/>
    </source>
</evidence>
<evidence type="ECO:0000256" key="2">
    <source>
        <dbReference type="ARBA" id="ARBA00007267"/>
    </source>
</evidence>
<protein>
    <submittedName>
        <fullName evidence="7">SWIB domain-containing protein 1</fullName>
    </submittedName>
</protein>
<dbReference type="CDD" id="cd00855">
    <property type="entry name" value="SWIB-MDM2"/>
    <property type="match status" value="1"/>
</dbReference>
<dbReference type="SUPFAM" id="SSF47592">
    <property type="entry name" value="SWIB/MDM2 domain"/>
    <property type="match status" value="2"/>
</dbReference>
<dbReference type="InterPro" id="IPR028307">
    <property type="entry name" value="Lin-54_fam"/>
</dbReference>
<feature type="region of interest" description="Disordered" evidence="4">
    <location>
        <begin position="308"/>
        <end position="334"/>
    </location>
</feature>
<dbReference type="SMART" id="SM01114">
    <property type="entry name" value="CXC"/>
    <property type="match status" value="2"/>
</dbReference>
<dbReference type="EMBL" id="LXWW01000139">
    <property type="protein sequence ID" value="OAO15449.1"/>
    <property type="molecule type" value="Genomic_DNA"/>
</dbReference>
<dbReference type="Pfam" id="PF03638">
    <property type="entry name" value="TCR"/>
    <property type="match status" value="2"/>
</dbReference>
<evidence type="ECO:0000256" key="3">
    <source>
        <dbReference type="ARBA" id="ARBA00023242"/>
    </source>
</evidence>
<feature type="compositionally biased region" description="Polar residues" evidence="4">
    <location>
        <begin position="155"/>
        <end position="166"/>
    </location>
</feature>
<gene>
    <name evidence="7" type="ORF">AV274_2788</name>
</gene>
<dbReference type="OrthoDB" id="6283463at2759"/>
<dbReference type="PANTHER" id="PTHR12446">
    <property type="entry name" value="TESMIN/TSO1-RELATED"/>
    <property type="match status" value="1"/>
</dbReference>
<dbReference type="Gene3D" id="1.10.245.10">
    <property type="entry name" value="SWIB/MDM2 domain"/>
    <property type="match status" value="2"/>
</dbReference>
<comment type="subcellular location">
    <subcellularLocation>
        <location evidence="1">Nucleus</location>
    </subcellularLocation>
</comment>
<evidence type="ECO:0000259" key="6">
    <source>
        <dbReference type="PROSITE" id="PS51925"/>
    </source>
</evidence>
<dbReference type="SMART" id="SM00151">
    <property type="entry name" value="SWIB"/>
    <property type="match status" value="2"/>
</dbReference>
<proteinExistence type="inferred from homology"/>
<feature type="domain" description="DM2" evidence="6">
    <location>
        <begin position="409"/>
        <end position="486"/>
    </location>
</feature>
<dbReference type="PANTHER" id="PTHR12446:SF34">
    <property type="entry name" value="PROTEIN LIN-54 HOMOLOG"/>
    <property type="match status" value="1"/>
</dbReference>
<feature type="region of interest" description="Disordered" evidence="4">
    <location>
        <begin position="125"/>
        <end position="190"/>
    </location>
</feature>
<feature type="domain" description="DM2" evidence="6">
    <location>
        <begin position="500"/>
        <end position="577"/>
    </location>
</feature>
<reference evidence="7 8" key="1">
    <citation type="submission" date="2016-05" db="EMBL/GenBank/DDBJ databases">
        <title>Nuclear genome of Blastocystis sp. subtype 1 NandII.</title>
        <authorList>
            <person name="Gentekaki E."/>
            <person name="Curtis B."/>
            <person name="Stairs C."/>
            <person name="Eme L."/>
            <person name="Herman E."/>
            <person name="Klimes V."/>
            <person name="Arias M.C."/>
            <person name="Elias M."/>
            <person name="Hilliou F."/>
            <person name="Klute M."/>
            <person name="Malik S.-B."/>
            <person name="Pightling A."/>
            <person name="Rachubinski R."/>
            <person name="Salas D."/>
            <person name="Schlacht A."/>
            <person name="Suga H."/>
            <person name="Archibald J."/>
            <person name="Ball S.G."/>
            <person name="Clark G."/>
            <person name="Dacks J."/>
            <person name="Van Der Giezen M."/>
            <person name="Tsaousis A."/>
            <person name="Roger A."/>
        </authorList>
    </citation>
    <scope>NUCLEOTIDE SEQUENCE [LARGE SCALE GENOMIC DNA]</scope>
    <source>
        <strain evidence="8">ATCC 50177 / NandII</strain>
    </source>
</reference>
<dbReference type="Pfam" id="PF02201">
    <property type="entry name" value="SWIB"/>
    <property type="match status" value="2"/>
</dbReference>
<keyword evidence="8" id="KW-1185">Reference proteome</keyword>
<dbReference type="GO" id="GO:0006355">
    <property type="term" value="P:regulation of DNA-templated transcription"/>
    <property type="evidence" value="ECO:0007669"/>
    <property type="project" value="TreeGrafter"/>
</dbReference>
<name>A0A196SHK8_BLAHN</name>
<evidence type="ECO:0000259" key="5">
    <source>
        <dbReference type="PROSITE" id="PS51634"/>
    </source>
</evidence>
<dbReference type="Proteomes" id="UP000078348">
    <property type="component" value="Unassembled WGS sequence"/>
</dbReference>
<accession>A0A196SHK8</accession>
<evidence type="ECO:0000313" key="8">
    <source>
        <dbReference type="Proteomes" id="UP000078348"/>
    </source>
</evidence>
<dbReference type="InterPro" id="IPR003121">
    <property type="entry name" value="SWIB_MDM2_domain"/>
</dbReference>
<dbReference type="InterPro" id="IPR036885">
    <property type="entry name" value="SWIB_MDM2_dom_sf"/>
</dbReference>
<feature type="region of interest" description="Disordered" evidence="4">
    <location>
        <begin position="1"/>
        <end position="29"/>
    </location>
</feature>
<feature type="compositionally biased region" description="Basic and acidic residues" evidence="4">
    <location>
        <begin position="321"/>
        <end position="334"/>
    </location>
</feature>
<dbReference type="InterPro" id="IPR019835">
    <property type="entry name" value="SWIB_domain"/>
</dbReference>
<dbReference type="STRING" id="478820.A0A196SHK8"/>
<evidence type="ECO:0000256" key="1">
    <source>
        <dbReference type="ARBA" id="ARBA00004123"/>
    </source>
</evidence>
<dbReference type="GO" id="GO:0005634">
    <property type="term" value="C:nucleus"/>
    <property type="evidence" value="ECO:0007669"/>
    <property type="project" value="UniProtKB-SubCell"/>
</dbReference>
<feature type="compositionally biased region" description="Low complexity" evidence="4">
    <location>
        <begin position="174"/>
        <end position="190"/>
    </location>
</feature>
<sequence length="578" mass="64541">MYDQDGSGQEKENVVPAQTSVPAGPQSPNTINAINILMGMKDHKAIGKKSKRKSLVLTENTAGVDEEWRPLDASPLKPVVDISNRTSFHFGEKVDLPPNYAPSYGAEVITTTSSNSIISCSSRSSYSSQKRSDSNDAFYPQSKSSRRLAPPPYPSSFTAALGSTSPMRAEDDSSPAPTSSESRAAASTTSTASHRDTLTCCTCRKSRCLKLYCACFKSQEYCNMECTCYNCCNNPRHEEEREETISMMKAKNPHCFENHVDKRKGVNKVGCRCKKTHCDKKYCECFNAGVPCGDQCQCKDCKNHGFSDSCSTRSTSMSDGENDKEREAASQLSAREESEVIDILHQILEDADPCQLSAYTILERLRDEYESDIGPYKDAILNEIDAYVAAKQKENEKDEQTNETSDTSSLNRIYIVSSELQAITKQSECSGKEILSSVWKYIHDNHLIQRSDPETVVLDDTLAALAEAPTLSIYEVTNCINKHIFSPELSQTQSPKRSNAFTKELKLSDDLAAFVGKETMSRPQLVKFFWGYFKEHNLQDSNNKRMIVCDEPLKKLLGEEQFPSFSLMKYLKKHIVVA</sequence>
<dbReference type="AlphaFoldDB" id="A0A196SHK8"/>
<feature type="compositionally biased region" description="Low complexity" evidence="4">
    <location>
        <begin position="308"/>
        <end position="319"/>
    </location>
</feature>
<evidence type="ECO:0000256" key="4">
    <source>
        <dbReference type="SAM" id="MobiDB-lite"/>
    </source>
</evidence>